<dbReference type="Proteomes" id="UP000541636">
    <property type="component" value="Unassembled WGS sequence"/>
</dbReference>
<protein>
    <submittedName>
        <fullName evidence="9">FtsX-like permease family protein</fullName>
    </submittedName>
</protein>
<dbReference type="Pfam" id="PF12704">
    <property type="entry name" value="MacB_PCD"/>
    <property type="match status" value="1"/>
</dbReference>
<evidence type="ECO:0000256" key="3">
    <source>
        <dbReference type="ARBA" id="ARBA00022692"/>
    </source>
</evidence>
<dbReference type="PANTHER" id="PTHR30572:SF18">
    <property type="entry name" value="ABC-TYPE MACROLIDE FAMILY EXPORT SYSTEM PERMEASE COMPONENT 2"/>
    <property type="match status" value="1"/>
</dbReference>
<accession>A0A846ZNN2</accession>
<sequence>MFAYYLDLALHSLKLNKSLTALMVLLVGVGVAGSMVTFEALRVATGDPMPGRSAHLFVPQIDNQGPSNREDGDEPPWTLSYLDTRALLKAREAQRQAAVYAIRLPLVPADATRAPFTVKGEAVTPDFFPMFGVSFVYGGSWDQADANQGTHALVISRQLNDRLFSGRNSVGREIRLGKQVYRVVGVSRYWNPQPRFYSGSNINDLRNQGAEPDFFLPFSTAIAAKIESAGNVSCKPDYKGDGWGALLRSECDWIAVWVQLPNAIGVRGYHAFLHNYAAAQQRMGRFQWAPDVRLRNLTQWLDYVHAVPSETRVSFLFAVALLLVCLFNTTGLLLAKFMRRSGEIGVRRALGASHGAIYTQFLIEAMVIGMAGSLLGVLLTVLGVSGMGLVFQPKIARFVHVDTRLLGLTVLVSLVTILVAAIYPVWRAAQVQPAWQLKSG</sequence>
<keyword evidence="4 6" id="KW-1133">Transmembrane helix</keyword>
<evidence type="ECO:0000256" key="2">
    <source>
        <dbReference type="ARBA" id="ARBA00022475"/>
    </source>
</evidence>
<comment type="caution">
    <text evidence="9">The sequence shown here is derived from an EMBL/GenBank/DDBJ whole genome shotgun (WGS) entry which is preliminary data.</text>
</comment>
<evidence type="ECO:0000256" key="5">
    <source>
        <dbReference type="ARBA" id="ARBA00023136"/>
    </source>
</evidence>
<organism evidence="9 10">
    <name type="scientific">Oleiagrimonas citrea</name>
    <dbReference type="NCBI Taxonomy" id="1665687"/>
    <lineage>
        <taxon>Bacteria</taxon>
        <taxon>Pseudomonadati</taxon>
        <taxon>Pseudomonadota</taxon>
        <taxon>Gammaproteobacteria</taxon>
        <taxon>Lysobacterales</taxon>
        <taxon>Rhodanobacteraceae</taxon>
        <taxon>Oleiagrimonas</taxon>
    </lineage>
</organism>
<dbReference type="PANTHER" id="PTHR30572">
    <property type="entry name" value="MEMBRANE COMPONENT OF TRANSPORTER-RELATED"/>
    <property type="match status" value="1"/>
</dbReference>
<keyword evidence="10" id="KW-1185">Reference proteome</keyword>
<evidence type="ECO:0000259" key="8">
    <source>
        <dbReference type="Pfam" id="PF12704"/>
    </source>
</evidence>
<dbReference type="Pfam" id="PF02687">
    <property type="entry name" value="FtsX"/>
    <property type="match status" value="1"/>
</dbReference>
<keyword evidence="3 6" id="KW-0812">Transmembrane</keyword>
<dbReference type="RefSeq" id="WP_168609707.1">
    <property type="nucleotide sequence ID" value="NZ_JAAZQD010000005.1"/>
</dbReference>
<dbReference type="InterPro" id="IPR050250">
    <property type="entry name" value="Macrolide_Exporter_MacB"/>
</dbReference>
<dbReference type="EMBL" id="JAAZQD010000005">
    <property type="protein sequence ID" value="NKZ39804.1"/>
    <property type="molecule type" value="Genomic_DNA"/>
</dbReference>
<keyword evidence="2" id="KW-1003">Cell membrane</keyword>
<evidence type="ECO:0000256" key="6">
    <source>
        <dbReference type="SAM" id="Phobius"/>
    </source>
</evidence>
<reference evidence="9 10" key="1">
    <citation type="journal article" date="2017" name="Int. J. Syst. Evol. Microbiol.">
        <title>Oleiagrimonas citrea sp. nov., a marine bacterium isolated from tidal flat sediment and emended description of the genus Oleiagrimonas Fang et al. 2015 and Oleiagrimonas soli.</title>
        <authorList>
            <person name="Yang S.H."/>
            <person name="Seo H.S."/>
            <person name="Seong C.N."/>
            <person name="Kwon K.K."/>
        </authorList>
    </citation>
    <scope>NUCLEOTIDE SEQUENCE [LARGE SCALE GENOMIC DNA]</scope>
    <source>
        <strain evidence="9 10">MEBiC09124</strain>
    </source>
</reference>
<evidence type="ECO:0000256" key="4">
    <source>
        <dbReference type="ARBA" id="ARBA00022989"/>
    </source>
</evidence>
<gene>
    <name evidence="9" type="ORF">HF690_12680</name>
</gene>
<proteinExistence type="predicted"/>
<evidence type="ECO:0000256" key="1">
    <source>
        <dbReference type="ARBA" id="ARBA00004651"/>
    </source>
</evidence>
<feature type="transmembrane region" description="Helical" evidence="6">
    <location>
        <begin position="405"/>
        <end position="426"/>
    </location>
</feature>
<feature type="domain" description="ABC3 transporter permease C-terminal" evidence="7">
    <location>
        <begin position="316"/>
        <end position="433"/>
    </location>
</feature>
<evidence type="ECO:0000259" key="7">
    <source>
        <dbReference type="Pfam" id="PF02687"/>
    </source>
</evidence>
<evidence type="ECO:0000313" key="10">
    <source>
        <dbReference type="Proteomes" id="UP000541636"/>
    </source>
</evidence>
<feature type="domain" description="MacB-like periplasmic core" evidence="8">
    <location>
        <begin position="20"/>
        <end position="221"/>
    </location>
</feature>
<dbReference type="InterPro" id="IPR003838">
    <property type="entry name" value="ABC3_permease_C"/>
</dbReference>
<comment type="subcellular location">
    <subcellularLocation>
        <location evidence="1">Cell membrane</location>
        <topology evidence="1">Multi-pass membrane protein</topology>
    </subcellularLocation>
</comment>
<dbReference type="GO" id="GO:0005886">
    <property type="term" value="C:plasma membrane"/>
    <property type="evidence" value="ECO:0007669"/>
    <property type="project" value="UniProtKB-SubCell"/>
</dbReference>
<feature type="transmembrane region" description="Helical" evidence="6">
    <location>
        <begin position="315"/>
        <end position="337"/>
    </location>
</feature>
<feature type="transmembrane region" description="Helical" evidence="6">
    <location>
        <begin position="357"/>
        <end position="384"/>
    </location>
</feature>
<dbReference type="AlphaFoldDB" id="A0A846ZNN2"/>
<name>A0A846ZNN2_9GAMM</name>
<keyword evidence="5 6" id="KW-0472">Membrane</keyword>
<dbReference type="InterPro" id="IPR025857">
    <property type="entry name" value="MacB_PCD"/>
</dbReference>
<feature type="transmembrane region" description="Helical" evidence="6">
    <location>
        <begin position="20"/>
        <end position="41"/>
    </location>
</feature>
<evidence type="ECO:0000313" key="9">
    <source>
        <dbReference type="EMBL" id="NKZ39804.1"/>
    </source>
</evidence>
<dbReference type="GO" id="GO:0022857">
    <property type="term" value="F:transmembrane transporter activity"/>
    <property type="evidence" value="ECO:0007669"/>
    <property type="project" value="TreeGrafter"/>
</dbReference>